<accession>A0A533QDS4</accession>
<sequence>MKDYTKGRSPEMLEPFFPNEMFRHIIVSCFLVILEFVAVIFFPLPFQFVDKPAHIPWFFLPLYNLKKLIHNEVLFISVLALCALFLVSWPFLVRVRSYCLLFLNKIKITNSCTDCYSKVNYPLWQKPVPFAVVIIAIFLVINLCLINV</sequence>
<proteinExistence type="predicted"/>
<keyword evidence="1" id="KW-1133">Transmembrane helix</keyword>
<feature type="transmembrane region" description="Helical" evidence="1">
    <location>
        <begin position="73"/>
        <end position="92"/>
    </location>
</feature>
<evidence type="ECO:0000256" key="1">
    <source>
        <dbReference type="SAM" id="Phobius"/>
    </source>
</evidence>
<dbReference type="Gene3D" id="1.20.810.10">
    <property type="entry name" value="Cytochrome Bc1 Complex, Chain C"/>
    <property type="match status" value="1"/>
</dbReference>
<gene>
    <name evidence="2" type="ORF">JETT_0797</name>
</gene>
<dbReference type="EMBL" id="SULG01000011">
    <property type="protein sequence ID" value="TLD42897.1"/>
    <property type="molecule type" value="Genomic_DNA"/>
</dbReference>
<name>A0A533QDS4_9BACT</name>
<keyword evidence="1" id="KW-0472">Membrane</keyword>
<dbReference type="InterPro" id="IPR027387">
    <property type="entry name" value="Cytb/b6-like_sf"/>
</dbReference>
<feature type="transmembrane region" description="Helical" evidence="1">
    <location>
        <begin position="21"/>
        <end position="44"/>
    </location>
</feature>
<keyword evidence="1" id="KW-0812">Transmembrane</keyword>
<dbReference type="GO" id="GO:0009055">
    <property type="term" value="F:electron transfer activity"/>
    <property type="evidence" value="ECO:0007669"/>
    <property type="project" value="InterPro"/>
</dbReference>
<dbReference type="GO" id="GO:0016020">
    <property type="term" value="C:membrane"/>
    <property type="evidence" value="ECO:0007669"/>
    <property type="project" value="InterPro"/>
</dbReference>
<comment type="caution">
    <text evidence="2">The sequence shown here is derived from an EMBL/GenBank/DDBJ whole genome shotgun (WGS) entry which is preliminary data.</text>
</comment>
<dbReference type="InterPro" id="IPR036150">
    <property type="entry name" value="Cyt_b/b6_C_sf"/>
</dbReference>
<dbReference type="Proteomes" id="UP000319783">
    <property type="component" value="Unassembled WGS sequence"/>
</dbReference>
<evidence type="ECO:0000313" key="3">
    <source>
        <dbReference type="Proteomes" id="UP000319783"/>
    </source>
</evidence>
<evidence type="ECO:0000313" key="2">
    <source>
        <dbReference type="EMBL" id="TLD42897.1"/>
    </source>
</evidence>
<feature type="transmembrane region" description="Helical" evidence="1">
    <location>
        <begin position="128"/>
        <end position="146"/>
    </location>
</feature>
<protein>
    <submittedName>
        <fullName evidence="2">Uncharacterized protein</fullName>
    </submittedName>
</protein>
<organism evidence="2 3">
    <name type="scientific">Candidatus Jettenia ecosi</name>
    <dbReference type="NCBI Taxonomy" id="2494326"/>
    <lineage>
        <taxon>Bacteria</taxon>
        <taxon>Pseudomonadati</taxon>
        <taxon>Planctomycetota</taxon>
        <taxon>Candidatus Brocadiia</taxon>
        <taxon>Candidatus Brocadiales</taxon>
        <taxon>Candidatus Brocadiaceae</taxon>
        <taxon>Candidatus Jettenia</taxon>
    </lineage>
</organism>
<reference evidence="2 3" key="1">
    <citation type="submission" date="2019-04" db="EMBL/GenBank/DDBJ databases">
        <title>Genome of a novel bacterium Candidatus Jettenia ecosi reconstructed from metagenome of an anammox bioreactor.</title>
        <authorList>
            <person name="Mardanov A.V."/>
            <person name="Beletsky A.V."/>
            <person name="Ravin N.V."/>
            <person name="Botchkova E.A."/>
            <person name="Litti Y.V."/>
            <person name="Nozhevnikova A.N."/>
        </authorList>
    </citation>
    <scope>NUCLEOTIDE SEQUENCE [LARGE SCALE GENOMIC DNA]</scope>
    <source>
        <strain evidence="2">J2</strain>
    </source>
</reference>
<dbReference type="SUPFAM" id="SSF81648">
    <property type="entry name" value="a domain/subunit of cytochrome bc1 complex (Ubiquinol-cytochrome c reductase)"/>
    <property type="match status" value="1"/>
</dbReference>
<dbReference type="GO" id="GO:0016491">
    <property type="term" value="F:oxidoreductase activity"/>
    <property type="evidence" value="ECO:0007669"/>
    <property type="project" value="InterPro"/>
</dbReference>
<dbReference type="AlphaFoldDB" id="A0A533QDS4"/>